<dbReference type="InterPro" id="IPR003251">
    <property type="entry name" value="Rr_diiron-bd_dom"/>
</dbReference>
<dbReference type="Pfam" id="PF21349">
    <property type="entry name" value="RUBY_RBDX"/>
    <property type="match status" value="1"/>
</dbReference>
<dbReference type="Proteomes" id="UP000184603">
    <property type="component" value="Unassembled WGS sequence"/>
</dbReference>
<dbReference type="PANTHER" id="PTHR33746:SF4">
    <property type="entry name" value="RUBRERYTHRIN"/>
    <property type="match status" value="1"/>
</dbReference>
<name>A0A1M7YAB3_9BACT</name>
<keyword evidence="6" id="KW-1185">Reference proteome</keyword>
<dbReference type="Gene3D" id="1.20.1260.10">
    <property type="match status" value="1"/>
</dbReference>
<gene>
    <name evidence="5" type="ORF">SAMN02745220_02909</name>
</gene>
<dbReference type="Gene3D" id="2.20.28.10">
    <property type="match status" value="1"/>
</dbReference>
<evidence type="ECO:0000256" key="1">
    <source>
        <dbReference type="ARBA" id="ARBA00022448"/>
    </source>
</evidence>
<dbReference type="AlphaFoldDB" id="A0A1M7YAB3"/>
<dbReference type="Pfam" id="PF02915">
    <property type="entry name" value="Rubrerythrin"/>
    <property type="match status" value="1"/>
</dbReference>
<evidence type="ECO:0000256" key="2">
    <source>
        <dbReference type="ARBA" id="ARBA00022982"/>
    </source>
</evidence>
<dbReference type="GO" id="GO:0016491">
    <property type="term" value="F:oxidoreductase activity"/>
    <property type="evidence" value="ECO:0007669"/>
    <property type="project" value="InterPro"/>
</dbReference>
<feature type="domain" description="Ferritin-like diiron" evidence="4">
    <location>
        <begin position="1"/>
        <end position="127"/>
    </location>
</feature>
<sequence length="166" mass="18221">MPTTTDNLKEAFAGESQANQKYKAFAKKAEKEGFANIAKLFRTTAEAERIHAEGHLKALDMIASTADNLQAAINGETFEFTKMYPPMVEKATTEGHKAKTMFRFAVEAEEVHANIYAKALEAVKKGVDLDVAEFYLCPICGFIELGSAPEKCPVCGALKKVFHLVD</sequence>
<dbReference type="InterPro" id="IPR048574">
    <property type="entry name" value="RUBY_RBDX"/>
</dbReference>
<dbReference type="GO" id="GO:0005506">
    <property type="term" value="F:iron ion binding"/>
    <property type="evidence" value="ECO:0007669"/>
    <property type="project" value="InterPro"/>
</dbReference>
<dbReference type="PROSITE" id="PS50903">
    <property type="entry name" value="RUBREDOXIN_LIKE"/>
    <property type="match status" value="1"/>
</dbReference>
<dbReference type="RefSeq" id="WP_073614254.1">
    <property type="nucleotide sequence ID" value="NZ_FRFE01000014.1"/>
</dbReference>
<protein>
    <submittedName>
        <fullName evidence="5">Rubrerythrin</fullName>
    </submittedName>
</protein>
<dbReference type="InterPro" id="IPR009040">
    <property type="entry name" value="Ferritin-like_diiron"/>
</dbReference>
<evidence type="ECO:0000259" key="3">
    <source>
        <dbReference type="PROSITE" id="PS50903"/>
    </source>
</evidence>
<dbReference type="InterPro" id="IPR024934">
    <property type="entry name" value="Rubredoxin-like_dom"/>
</dbReference>
<reference evidence="5 6" key="1">
    <citation type="submission" date="2016-12" db="EMBL/GenBank/DDBJ databases">
        <authorList>
            <person name="Song W.-J."/>
            <person name="Kurnit D.M."/>
        </authorList>
    </citation>
    <scope>NUCLEOTIDE SEQUENCE [LARGE SCALE GENOMIC DNA]</scope>
    <source>
        <strain evidence="5 6">DSM 18488</strain>
    </source>
</reference>
<proteinExistence type="predicted"/>
<evidence type="ECO:0000313" key="5">
    <source>
        <dbReference type="EMBL" id="SHO49573.1"/>
    </source>
</evidence>
<dbReference type="CDD" id="cd01041">
    <property type="entry name" value="Rubrerythrin"/>
    <property type="match status" value="1"/>
</dbReference>
<dbReference type="InterPro" id="IPR009078">
    <property type="entry name" value="Ferritin-like_SF"/>
</dbReference>
<feature type="domain" description="Rubredoxin-like" evidence="3">
    <location>
        <begin position="132"/>
        <end position="165"/>
    </location>
</feature>
<dbReference type="InterPro" id="IPR012347">
    <property type="entry name" value="Ferritin-like"/>
</dbReference>
<keyword evidence="2" id="KW-0249">Electron transport</keyword>
<dbReference type="OrthoDB" id="9799749at2"/>
<accession>A0A1M7YAB3</accession>
<evidence type="ECO:0000313" key="6">
    <source>
        <dbReference type="Proteomes" id="UP000184603"/>
    </source>
</evidence>
<dbReference type="PANTHER" id="PTHR33746">
    <property type="entry name" value="RUBRERYTHRIN"/>
    <property type="match status" value="1"/>
</dbReference>
<dbReference type="SUPFAM" id="SSF47240">
    <property type="entry name" value="Ferritin-like"/>
    <property type="match status" value="1"/>
</dbReference>
<dbReference type="SUPFAM" id="SSF57802">
    <property type="entry name" value="Rubredoxin-like"/>
    <property type="match status" value="1"/>
</dbReference>
<evidence type="ECO:0000259" key="4">
    <source>
        <dbReference type="PROSITE" id="PS50905"/>
    </source>
</evidence>
<keyword evidence="1" id="KW-0813">Transport</keyword>
<dbReference type="STRING" id="1121416.SAMN02745220_02909"/>
<dbReference type="InterPro" id="IPR052753">
    <property type="entry name" value="Rbr2/Nigerythrin"/>
</dbReference>
<dbReference type="PROSITE" id="PS50905">
    <property type="entry name" value="FERRITIN_LIKE"/>
    <property type="match status" value="1"/>
</dbReference>
<dbReference type="EMBL" id="FRFE01000014">
    <property type="protein sequence ID" value="SHO49573.1"/>
    <property type="molecule type" value="Genomic_DNA"/>
</dbReference>
<organism evidence="5 6">
    <name type="scientific">Desulfopila aestuarii DSM 18488</name>
    <dbReference type="NCBI Taxonomy" id="1121416"/>
    <lineage>
        <taxon>Bacteria</taxon>
        <taxon>Pseudomonadati</taxon>
        <taxon>Thermodesulfobacteriota</taxon>
        <taxon>Desulfobulbia</taxon>
        <taxon>Desulfobulbales</taxon>
        <taxon>Desulfocapsaceae</taxon>
        <taxon>Desulfopila</taxon>
    </lineage>
</organism>